<feature type="transmembrane region" description="Helical" evidence="7">
    <location>
        <begin position="366"/>
        <end position="383"/>
    </location>
</feature>
<feature type="transmembrane region" description="Helical" evidence="7">
    <location>
        <begin position="510"/>
        <end position="529"/>
    </location>
</feature>
<keyword evidence="5 7" id="KW-1133">Transmembrane helix</keyword>
<dbReference type="InterPro" id="IPR036721">
    <property type="entry name" value="RCK_C_sf"/>
</dbReference>
<feature type="transmembrane region" description="Helical" evidence="7">
    <location>
        <begin position="549"/>
        <end position="568"/>
    </location>
</feature>
<feature type="transmembrane region" description="Helical" evidence="7">
    <location>
        <begin position="63"/>
        <end position="87"/>
    </location>
</feature>
<feature type="transmembrane region" description="Helical" evidence="7">
    <location>
        <begin position="20"/>
        <end position="42"/>
    </location>
</feature>
<dbReference type="GO" id="GO:0006813">
    <property type="term" value="P:potassium ion transport"/>
    <property type="evidence" value="ECO:0007669"/>
    <property type="project" value="InterPro"/>
</dbReference>
<gene>
    <name evidence="9" type="ORF">BRAN1462_LOCUS56458</name>
</gene>
<evidence type="ECO:0000256" key="5">
    <source>
        <dbReference type="ARBA" id="ARBA00022989"/>
    </source>
</evidence>
<feature type="transmembrane region" description="Helical" evidence="7">
    <location>
        <begin position="142"/>
        <end position="162"/>
    </location>
</feature>
<keyword evidence="3 7" id="KW-0812">Transmembrane</keyword>
<evidence type="ECO:0000256" key="3">
    <source>
        <dbReference type="ARBA" id="ARBA00022692"/>
    </source>
</evidence>
<protein>
    <recommendedName>
        <fullName evidence="8">Citrate transporter-like domain-containing protein</fullName>
    </recommendedName>
</protein>
<feature type="transmembrane region" description="Helical" evidence="7">
    <location>
        <begin position="428"/>
        <end position="451"/>
    </location>
</feature>
<keyword evidence="4" id="KW-0677">Repeat</keyword>
<proteinExistence type="predicted"/>
<name>A0A7S2QCA9_9DINO</name>
<organism evidence="9">
    <name type="scientific">Zooxanthella nutricula</name>
    <dbReference type="NCBI Taxonomy" id="1333877"/>
    <lineage>
        <taxon>Eukaryota</taxon>
        <taxon>Sar</taxon>
        <taxon>Alveolata</taxon>
        <taxon>Dinophyceae</taxon>
        <taxon>Peridiniales</taxon>
        <taxon>Peridiniales incertae sedis</taxon>
        <taxon>Zooxanthella</taxon>
    </lineage>
</organism>
<comment type="subcellular location">
    <subcellularLocation>
        <location evidence="1">Membrane</location>
        <topology evidence="1">Multi-pass membrane protein</topology>
    </subcellularLocation>
</comment>
<dbReference type="InterPro" id="IPR051679">
    <property type="entry name" value="DASS-Related_Transporters"/>
</dbReference>
<feature type="domain" description="Citrate transporter-like" evidence="8">
    <location>
        <begin position="8"/>
        <end position="500"/>
    </location>
</feature>
<feature type="transmembrane region" description="Helical" evidence="7">
    <location>
        <begin position="471"/>
        <end position="498"/>
    </location>
</feature>
<dbReference type="PANTHER" id="PTHR43652:SF2">
    <property type="entry name" value="BASIC AMINO ACID ANTIPORTER YFCC-RELATED"/>
    <property type="match status" value="1"/>
</dbReference>
<evidence type="ECO:0000256" key="6">
    <source>
        <dbReference type="ARBA" id="ARBA00023136"/>
    </source>
</evidence>
<dbReference type="AlphaFoldDB" id="A0A7S2QCA9"/>
<evidence type="ECO:0000256" key="1">
    <source>
        <dbReference type="ARBA" id="ARBA00004141"/>
    </source>
</evidence>
<dbReference type="EMBL" id="HBGW01089031">
    <property type="protein sequence ID" value="CAD9638636.1"/>
    <property type="molecule type" value="Transcribed_RNA"/>
</dbReference>
<dbReference type="SUPFAM" id="SSF116726">
    <property type="entry name" value="TrkA C-terminal domain-like"/>
    <property type="match status" value="2"/>
</dbReference>
<evidence type="ECO:0000256" key="7">
    <source>
        <dbReference type="SAM" id="Phobius"/>
    </source>
</evidence>
<evidence type="ECO:0000256" key="2">
    <source>
        <dbReference type="ARBA" id="ARBA00022448"/>
    </source>
</evidence>
<dbReference type="GO" id="GO:0055085">
    <property type="term" value="P:transmembrane transport"/>
    <property type="evidence" value="ECO:0007669"/>
    <property type="project" value="InterPro"/>
</dbReference>
<dbReference type="GO" id="GO:0005886">
    <property type="term" value="C:plasma membrane"/>
    <property type="evidence" value="ECO:0007669"/>
    <property type="project" value="TreeGrafter"/>
</dbReference>
<dbReference type="InterPro" id="IPR004680">
    <property type="entry name" value="Cit_transptr-like_dom"/>
</dbReference>
<feature type="transmembrane region" description="Helical" evidence="7">
    <location>
        <begin position="395"/>
        <end position="416"/>
    </location>
</feature>
<keyword evidence="6 7" id="KW-0472">Membrane</keyword>
<dbReference type="Gene3D" id="3.30.70.1450">
    <property type="entry name" value="Regulator of K+ conductance, C-terminal domain"/>
    <property type="match status" value="1"/>
</dbReference>
<evidence type="ECO:0000259" key="8">
    <source>
        <dbReference type="Pfam" id="PF03600"/>
    </source>
</evidence>
<dbReference type="Pfam" id="PF03600">
    <property type="entry name" value="CitMHS"/>
    <property type="match status" value="1"/>
</dbReference>
<dbReference type="PANTHER" id="PTHR43652">
    <property type="entry name" value="BASIC AMINO ACID ANTIPORTER YFCC-RELATED"/>
    <property type="match status" value="1"/>
</dbReference>
<evidence type="ECO:0000313" key="9">
    <source>
        <dbReference type="EMBL" id="CAD9638636.1"/>
    </source>
</evidence>
<keyword evidence="2" id="KW-0813">Transport</keyword>
<evidence type="ECO:0000256" key="4">
    <source>
        <dbReference type="ARBA" id="ARBA00022737"/>
    </source>
</evidence>
<sequence length="576" mass="61845">MGILDSKTTAYEGLGQDSIVALALLFPIAAAIDETGVLEVVLSRMLGTPSNLATAMIRLMACVSLLSALLSNTAVVAAMIPAIVSWARRINISPGLMLMPLSFGAQLGGSCTLIGSSHCLIAKAKTHSIYGDPPMGMFDTTLIGVLLCVVLTGACIMFSCLLPKQQNSDAGKKSFDEVGGDRFVVCTVVSEHSVLMGKTIQETGIERLPGIYTVVREKDPDEGLQVGEEVWVRCTGEGLVNLRQVRGFELVNTAELLLLGTHRRRRRLYEATVHTDAPLLTKAVTAEHMRNEYGACIITVRRPGQRAPVHWRHAGSEELKAGDIVVFEADRDYTDTLLWSRSFALVRELPNSSPPRTGTPADRPRAIFVCAGMALLVGVVGLKDIPHEWNYLHEMVSLDVGAGVFVLLLLLTRAITPETMFASMKPGVLLTIAGAFGLGKALESMGVAAFIAEKVMSVAGTMGRLGAYSSVYLIAVGLSMFINNSAAIVLVAPMLDTMRKLDGVVIQGKYLTMVLVFAAGSCFTTPLGYQTNMMVMKDGGYKFGDFIKFGGPLQLVHAVLCIGMCMLAERLAERAP</sequence>
<reference evidence="9" key="1">
    <citation type="submission" date="2021-01" db="EMBL/GenBank/DDBJ databases">
        <authorList>
            <person name="Corre E."/>
            <person name="Pelletier E."/>
            <person name="Niang G."/>
            <person name="Scheremetjew M."/>
            <person name="Finn R."/>
            <person name="Kale V."/>
            <person name="Holt S."/>
            <person name="Cochrane G."/>
            <person name="Meng A."/>
            <person name="Brown T."/>
            <person name="Cohen L."/>
        </authorList>
    </citation>
    <scope>NUCLEOTIDE SEQUENCE</scope>
    <source>
        <strain evidence="9">RCC3387</strain>
    </source>
</reference>
<accession>A0A7S2QCA9</accession>